<feature type="compositionally biased region" description="Polar residues" evidence="8">
    <location>
        <begin position="896"/>
        <end position="906"/>
    </location>
</feature>
<reference evidence="11" key="1">
    <citation type="journal article" date="2023" name="IMA Fungus">
        <title>Comparative genomic study of the Penicillium genus elucidates a diverse pangenome and 15 lateral gene transfer events.</title>
        <authorList>
            <person name="Petersen C."/>
            <person name="Sorensen T."/>
            <person name="Nielsen M.R."/>
            <person name="Sondergaard T.E."/>
            <person name="Sorensen J.L."/>
            <person name="Fitzpatrick D.A."/>
            <person name="Frisvad J.C."/>
            <person name="Nielsen K.L."/>
        </authorList>
    </citation>
    <scope>NUCLEOTIDE SEQUENCE</scope>
    <source>
        <strain evidence="11">IBT 17514</strain>
    </source>
</reference>
<dbReference type="InterPro" id="IPR031160">
    <property type="entry name" value="F_BAR_dom"/>
</dbReference>
<evidence type="ECO:0000313" key="12">
    <source>
        <dbReference type="Proteomes" id="UP001215712"/>
    </source>
</evidence>
<accession>A0AAD6MX90</accession>
<dbReference type="AlphaFoldDB" id="A0AAD6MX90"/>
<organism evidence="11 12">
    <name type="scientific">Penicillium malachiteum</name>
    <dbReference type="NCBI Taxonomy" id="1324776"/>
    <lineage>
        <taxon>Eukaryota</taxon>
        <taxon>Fungi</taxon>
        <taxon>Dikarya</taxon>
        <taxon>Ascomycota</taxon>
        <taxon>Pezizomycotina</taxon>
        <taxon>Eurotiomycetes</taxon>
        <taxon>Eurotiomycetidae</taxon>
        <taxon>Eurotiales</taxon>
        <taxon>Aspergillaceae</taxon>
        <taxon>Penicillium</taxon>
    </lineage>
</organism>
<dbReference type="PRINTS" id="PR00452">
    <property type="entry name" value="SH3DOMAIN"/>
</dbReference>
<dbReference type="PANTHER" id="PTHR23065">
    <property type="entry name" value="PROLINE-SERINE-THREONINE PHOSPHATASE INTERACTING PROTEIN 1"/>
    <property type="match status" value="1"/>
</dbReference>
<sequence length="1035" mass="113100">MPGTVAEGPTVSMSFANNFWGKDDAGVQPMLDRMHGSKTTSDELKAFYTVRAAIEDEYARKLQALCRKPLGTCESGSLKVSLDVVRGETEAIAKAHAAIASQMKVELEEPLGAFASGIKERRKIIQNGIERLHKTKMQQTHVVNKARDRFEQNCLQIKGYLAQGHMVMGQEERKNKSKLEKTQIQMASNSAEYEAAVKVLEDTTGRWNKEWKAACDKFQDLEEERLDFTKSSLWTYANIASTVCVSDDGSCEKIRLSLEDCEVEKDIVSFIKECGTSQEIPDAPRFINFCKEDDETSSIDSAEGYSVAQFQRTMNPAFRTSSPQPSTFESHHDPHSELAAQMGHPAPPPVNMQPLQPQTIPQEPPIQRMHKQPPQQSMPPPQSMPPQNMQPREMGHQSKPSREMPIRDMPPREMAPQNMAPREFRDMPSRDVPPQSMPPPQQMAPQQPPQQMMAQQPPPLDLRRGGHPPPNYDPERHGEINKIPHNAYPTDGMTMFCRTGPPSERSSATSGYRPSSRDSQSDVSNPTSMSSVEAPAPAPVPVAQKPPLPSVMKQQQSPPKPLATAQSPSSQEDTSVQKKKNTFFSNSPFRRKSRHDKERPAITAPSTSRSPWSSPTKQPTSVKTTPVKSIPVKTTPVKAAPPPAAPQPVAPPPTMQPESHDPEPVDPRANFQLNVGNNVFDVASPDKSAGSQSAKAAEDDSDPIARALADLKTTGNGKQSSVRVSADRYHGISTPTPSAPSSAYGGSAAAPPAYNDPSVKRLDAPEPAFTSKQMQKTTQRYTGQTQSMLRGRGNTNPSPAKPQEAPRARSPAPPRSPVPTRRSASPAVSVSPRVDTRSGYSSGRGASPSPSIHQPSSVRSRYSQSPTPHRAQDPPYSPNDYVRRPSPAASHRAVSPQPQFRQQVRPSSAGGMELQLSGGSTYGGSQSGGYAPSRSDSRPRSYYGGDNNPPPVGRSRSRTLAVADPGRKFSRDGRAVLHFARAMYSYSAAIPEELGFSKGDVLSVIRLQDDGWWEAEITNGRSHPGLVPSNYLQII</sequence>
<evidence type="ECO:0000256" key="3">
    <source>
        <dbReference type="ARBA" id="ARBA00022490"/>
    </source>
</evidence>
<dbReference type="PANTHER" id="PTHR23065:SF7">
    <property type="entry name" value="NOSTRIN, ISOFORM H"/>
    <property type="match status" value="1"/>
</dbReference>
<dbReference type="SMART" id="SM00326">
    <property type="entry name" value="SH3"/>
    <property type="match status" value="1"/>
</dbReference>
<keyword evidence="5" id="KW-0206">Cytoskeleton</keyword>
<feature type="compositionally biased region" description="Low complexity" evidence="8">
    <location>
        <begin position="818"/>
        <end position="833"/>
    </location>
</feature>
<evidence type="ECO:0000256" key="2">
    <source>
        <dbReference type="ARBA" id="ARBA00022443"/>
    </source>
</evidence>
<keyword evidence="3" id="KW-0963">Cytoplasm</keyword>
<dbReference type="InterPro" id="IPR027267">
    <property type="entry name" value="AH/BAR_dom_sf"/>
</dbReference>
<feature type="compositionally biased region" description="Polar residues" evidence="8">
    <location>
        <begin position="504"/>
        <end position="514"/>
    </location>
</feature>
<evidence type="ECO:0000256" key="4">
    <source>
        <dbReference type="ARBA" id="ARBA00022553"/>
    </source>
</evidence>
<feature type="compositionally biased region" description="Pro residues" evidence="8">
    <location>
        <begin position="536"/>
        <end position="549"/>
    </location>
</feature>
<dbReference type="GO" id="GO:0009898">
    <property type="term" value="C:cytoplasmic side of plasma membrane"/>
    <property type="evidence" value="ECO:0007669"/>
    <property type="project" value="TreeGrafter"/>
</dbReference>
<dbReference type="InterPro" id="IPR036028">
    <property type="entry name" value="SH3-like_dom_sf"/>
</dbReference>
<evidence type="ECO:0000259" key="10">
    <source>
        <dbReference type="PROSITE" id="PS51741"/>
    </source>
</evidence>
<feature type="compositionally biased region" description="Pro residues" evidence="8">
    <location>
        <begin position="639"/>
        <end position="655"/>
    </location>
</feature>
<dbReference type="SMART" id="SM00055">
    <property type="entry name" value="FCH"/>
    <property type="match status" value="1"/>
</dbReference>
<feature type="compositionally biased region" description="Low complexity" evidence="8">
    <location>
        <begin position="603"/>
        <end position="616"/>
    </location>
</feature>
<evidence type="ECO:0000256" key="5">
    <source>
        <dbReference type="ARBA" id="ARBA00023212"/>
    </source>
</evidence>
<dbReference type="Proteomes" id="UP001215712">
    <property type="component" value="Unassembled WGS sequence"/>
</dbReference>
<dbReference type="Gene3D" id="1.20.1270.60">
    <property type="entry name" value="Arfaptin homology (AH) domain/BAR domain"/>
    <property type="match status" value="1"/>
</dbReference>
<keyword evidence="12" id="KW-1185">Reference proteome</keyword>
<evidence type="ECO:0000313" key="11">
    <source>
        <dbReference type="EMBL" id="KAJ5728321.1"/>
    </source>
</evidence>
<feature type="compositionally biased region" description="Polar residues" evidence="8">
    <location>
        <begin position="713"/>
        <end position="723"/>
    </location>
</feature>
<dbReference type="GO" id="GO:1903475">
    <property type="term" value="P:mitotic actomyosin contractile ring assembly"/>
    <property type="evidence" value="ECO:0007669"/>
    <property type="project" value="UniProtKB-ARBA"/>
</dbReference>
<evidence type="ECO:0008006" key="13">
    <source>
        <dbReference type="Google" id="ProtNLM"/>
    </source>
</evidence>
<keyword evidence="2 6" id="KW-0728">SH3 domain</keyword>
<feature type="compositionally biased region" description="Pro residues" evidence="8">
    <location>
        <begin position="435"/>
        <end position="448"/>
    </location>
</feature>
<dbReference type="SUPFAM" id="SSF103657">
    <property type="entry name" value="BAR/IMD domain-like"/>
    <property type="match status" value="1"/>
</dbReference>
<feature type="region of interest" description="Disordered" evidence="8">
    <location>
        <begin position="319"/>
        <end position="959"/>
    </location>
</feature>
<dbReference type="InterPro" id="IPR001060">
    <property type="entry name" value="FCH_dom"/>
</dbReference>
<comment type="caution">
    <text evidence="11">The sequence shown here is derived from an EMBL/GenBank/DDBJ whole genome shotgun (WGS) entry which is preliminary data.</text>
</comment>
<evidence type="ECO:0000256" key="8">
    <source>
        <dbReference type="SAM" id="MobiDB-lite"/>
    </source>
</evidence>
<dbReference type="Pfam" id="PF00611">
    <property type="entry name" value="FCH"/>
    <property type="match status" value="1"/>
</dbReference>
<feature type="compositionally biased region" description="Low complexity" evidence="8">
    <location>
        <begin position="733"/>
        <end position="753"/>
    </location>
</feature>
<dbReference type="FunFam" id="2.30.30.40:FF:000164">
    <property type="entry name" value="Cell division control protein"/>
    <property type="match status" value="1"/>
</dbReference>
<keyword evidence="7" id="KW-0175">Coiled coil</keyword>
<dbReference type="InterPro" id="IPR001452">
    <property type="entry name" value="SH3_domain"/>
</dbReference>
<dbReference type="PRINTS" id="PR00499">
    <property type="entry name" value="P67PHOX"/>
</dbReference>
<dbReference type="PROSITE" id="PS51741">
    <property type="entry name" value="F_BAR"/>
    <property type="match status" value="1"/>
</dbReference>
<comment type="subcellular location">
    <subcellularLocation>
        <location evidence="1">Cytoplasm</location>
        <location evidence="1">Cytoskeleton</location>
    </subcellularLocation>
</comment>
<dbReference type="CDD" id="cd00174">
    <property type="entry name" value="SH3"/>
    <property type="match status" value="1"/>
</dbReference>
<feature type="compositionally biased region" description="Polar residues" evidence="8">
    <location>
        <begin position="564"/>
        <end position="574"/>
    </location>
</feature>
<reference evidence="11" key="2">
    <citation type="submission" date="2023-01" db="EMBL/GenBank/DDBJ databases">
        <authorList>
            <person name="Petersen C."/>
        </authorList>
    </citation>
    <scope>NUCLEOTIDE SEQUENCE</scope>
    <source>
        <strain evidence="11">IBT 17514</strain>
    </source>
</reference>
<feature type="compositionally biased region" description="Basic and acidic residues" evidence="8">
    <location>
        <begin position="473"/>
        <end position="482"/>
    </location>
</feature>
<dbReference type="SUPFAM" id="SSF50044">
    <property type="entry name" value="SH3-domain"/>
    <property type="match status" value="1"/>
</dbReference>
<dbReference type="Gene3D" id="2.30.30.40">
    <property type="entry name" value="SH3 Domains"/>
    <property type="match status" value="1"/>
</dbReference>
<dbReference type="GO" id="GO:0106006">
    <property type="term" value="F:cytoskeletal protein-membrane anchor activity"/>
    <property type="evidence" value="ECO:0007669"/>
    <property type="project" value="UniProtKB-ARBA"/>
</dbReference>
<feature type="compositionally biased region" description="Polar residues" evidence="8">
    <location>
        <begin position="848"/>
        <end position="867"/>
    </location>
</feature>
<dbReference type="PROSITE" id="PS50002">
    <property type="entry name" value="SH3"/>
    <property type="match status" value="1"/>
</dbReference>
<evidence type="ECO:0000256" key="7">
    <source>
        <dbReference type="PROSITE-ProRule" id="PRU01077"/>
    </source>
</evidence>
<gene>
    <name evidence="11" type="ORF">N7493_004651</name>
</gene>
<keyword evidence="4" id="KW-0597">Phosphoprotein</keyword>
<feature type="domain" description="SH3" evidence="9">
    <location>
        <begin position="975"/>
        <end position="1035"/>
    </location>
</feature>
<feature type="compositionally biased region" description="Low complexity" evidence="8">
    <location>
        <begin position="353"/>
        <end position="375"/>
    </location>
</feature>
<evidence type="ECO:0000256" key="1">
    <source>
        <dbReference type="ARBA" id="ARBA00004245"/>
    </source>
</evidence>
<feature type="compositionally biased region" description="Polar residues" evidence="8">
    <location>
        <begin position="319"/>
        <end position="328"/>
    </location>
</feature>
<dbReference type="FunFam" id="1.20.1270.60:FF:000045">
    <property type="entry name" value="Cell division control protein"/>
    <property type="match status" value="1"/>
</dbReference>
<evidence type="ECO:0000256" key="6">
    <source>
        <dbReference type="PROSITE-ProRule" id="PRU00192"/>
    </source>
</evidence>
<evidence type="ECO:0000259" key="9">
    <source>
        <dbReference type="PROSITE" id="PS50002"/>
    </source>
</evidence>
<feature type="compositionally biased region" description="Polar residues" evidence="8">
    <location>
        <begin position="770"/>
        <end position="798"/>
    </location>
</feature>
<dbReference type="EMBL" id="JAQJAN010000005">
    <property type="protein sequence ID" value="KAJ5728321.1"/>
    <property type="molecule type" value="Genomic_DNA"/>
</dbReference>
<feature type="domain" description="F-BAR" evidence="10">
    <location>
        <begin position="13"/>
        <end position="266"/>
    </location>
</feature>
<dbReference type="GO" id="GO:0005543">
    <property type="term" value="F:phospholipid binding"/>
    <property type="evidence" value="ECO:0007669"/>
    <property type="project" value="UniProtKB-ARBA"/>
</dbReference>
<protein>
    <recommendedName>
        <fullName evidence="13">Fps/Fes/Fer/CIP4 homology</fullName>
    </recommendedName>
</protein>
<feature type="compositionally biased region" description="Polar residues" evidence="8">
    <location>
        <begin position="617"/>
        <end position="627"/>
    </location>
</feature>
<feature type="compositionally biased region" description="Basic and acidic residues" evidence="8">
    <location>
        <begin position="393"/>
        <end position="411"/>
    </location>
</feature>
<name>A0AAD6MX90_9EURO</name>
<dbReference type="GO" id="GO:0120104">
    <property type="term" value="C:mitotic actomyosin contractile ring, proximal layer"/>
    <property type="evidence" value="ECO:0007669"/>
    <property type="project" value="UniProtKB-ARBA"/>
</dbReference>
<proteinExistence type="predicted"/>
<dbReference type="Pfam" id="PF00018">
    <property type="entry name" value="SH3_1"/>
    <property type="match status" value="1"/>
</dbReference>